<dbReference type="Proteomes" id="UP000699462">
    <property type="component" value="Unassembled WGS sequence"/>
</dbReference>
<feature type="signal peptide" evidence="2">
    <location>
        <begin position="1"/>
        <end position="17"/>
    </location>
</feature>
<comment type="caution">
    <text evidence="4">The sequence shown here is derived from an EMBL/GenBank/DDBJ whole genome shotgun (WGS) entry which is preliminary data.</text>
</comment>
<dbReference type="InterPro" id="IPR011001">
    <property type="entry name" value="Saposin-like"/>
</dbReference>
<dbReference type="AlphaFoldDB" id="A0A8T0DJA8"/>
<feature type="chain" id="PRO_5035731163" description="Saposin B-type domain-containing protein" evidence="2">
    <location>
        <begin position="18"/>
        <end position="103"/>
    </location>
</feature>
<evidence type="ECO:0000313" key="4">
    <source>
        <dbReference type="EMBL" id="KAF8567953.1"/>
    </source>
</evidence>
<dbReference type="SMART" id="SM00741">
    <property type="entry name" value="SapB"/>
    <property type="match status" value="1"/>
</dbReference>
<evidence type="ECO:0000256" key="2">
    <source>
        <dbReference type="SAM" id="SignalP"/>
    </source>
</evidence>
<dbReference type="SUPFAM" id="SSF47862">
    <property type="entry name" value="Saposin"/>
    <property type="match status" value="1"/>
</dbReference>
<evidence type="ECO:0000313" key="5">
    <source>
        <dbReference type="Proteomes" id="UP000699462"/>
    </source>
</evidence>
<keyword evidence="1" id="KW-1015">Disulfide bond</keyword>
<dbReference type="OrthoDB" id="6298386at2759"/>
<dbReference type="InterPro" id="IPR008139">
    <property type="entry name" value="SaposinB_dom"/>
</dbReference>
<protein>
    <recommendedName>
        <fullName evidence="3">Saposin B-type domain-containing protein</fullName>
    </recommendedName>
</protein>
<gene>
    <name evidence="4" type="ORF">P879_02478</name>
</gene>
<evidence type="ECO:0000259" key="3">
    <source>
        <dbReference type="PROSITE" id="PS50015"/>
    </source>
</evidence>
<dbReference type="Gene3D" id="1.10.225.10">
    <property type="entry name" value="Saposin-like"/>
    <property type="match status" value="1"/>
</dbReference>
<reference evidence="4 5" key="1">
    <citation type="submission" date="2019-07" db="EMBL/GenBank/DDBJ databases">
        <title>Annotation for the trematode Paragonimus westermani.</title>
        <authorList>
            <person name="Choi Y.-J."/>
        </authorList>
    </citation>
    <scope>NUCLEOTIDE SEQUENCE [LARGE SCALE GENOMIC DNA]</scope>
    <source>
        <strain evidence="4">180907_Pwestermani</strain>
    </source>
</reference>
<organism evidence="4 5">
    <name type="scientific">Paragonimus westermani</name>
    <dbReference type="NCBI Taxonomy" id="34504"/>
    <lineage>
        <taxon>Eukaryota</taxon>
        <taxon>Metazoa</taxon>
        <taxon>Spiralia</taxon>
        <taxon>Lophotrochozoa</taxon>
        <taxon>Platyhelminthes</taxon>
        <taxon>Trematoda</taxon>
        <taxon>Digenea</taxon>
        <taxon>Plagiorchiida</taxon>
        <taxon>Troglotremata</taxon>
        <taxon>Troglotrematidae</taxon>
        <taxon>Paragonimus</taxon>
    </lineage>
</organism>
<proteinExistence type="predicted"/>
<sequence>MKAVLCLLSAVFSVTFAAPWPGKPVTKANDVCFLCKEIVEMMEDAVETGIPQQVLEKYLSTQCDKLHWFVTLCKMVAIGSVEYLADQVEKLTPEKTCKNTHLC</sequence>
<name>A0A8T0DJA8_9TREM</name>
<dbReference type="EMBL" id="JTDF01003248">
    <property type="protein sequence ID" value="KAF8567953.1"/>
    <property type="molecule type" value="Genomic_DNA"/>
</dbReference>
<evidence type="ECO:0000256" key="1">
    <source>
        <dbReference type="ARBA" id="ARBA00023157"/>
    </source>
</evidence>
<accession>A0A8T0DJA8</accession>
<keyword evidence="5" id="KW-1185">Reference proteome</keyword>
<feature type="domain" description="Saposin B-type" evidence="3">
    <location>
        <begin position="28"/>
        <end position="103"/>
    </location>
</feature>
<keyword evidence="2" id="KW-0732">Signal</keyword>
<dbReference type="PROSITE" id="PS50015">
    <property type="entry name" value="SAP_B"/>
    <property type="match status" value="1"/>
</dbReference>